<dbReference type="KEGG" id="ckr:CKR_2112"/>
<gene>
    <name evidence="1" type="ordered locus">CKR_2112</name>
</gene>
<name>B9E3T8_CLOK1</name>
<dbReference type="InterPro" id="IPR049539">
    <property type="entry name" value="SPL"/>
</dbReference>
<evidence type="ECO:0000313" key="2">
    <source>
        <dbReference type="Proteomes" id="UP000007969"/>
    </source>
</evidence>
<evidence type="ECO:0000313" key="1">
    <source>
        <dbReference type="EMBL" id="BAH07163.1"/>
    </source>
</evidence>
<dbReference type="GO" id="GO:0051539">
    <property type="term" value="F:4 iron, 4 sulfur cluster binding"/>
    <property type="evidence" value="ECO:0007669"/>
    <property type="project" value="TreeGrafter"/>
</dbReference>
<dbReference type="PANTHER" id="PTHR37822:SF2">
    <property type="entry name" value="SPORE PHOTOPRODUCT LYASE"/>
    <property type="match status" value="1"/>
</dbReference>
<dbReference type="Proteomes" id="UP000007969">
    <property type="component" value="Chromosome"/>
</dbReference>
<dbReference type="GO" id="GO:0042601">
    <property type="term" value="C:endospore-forming forespore"/>
    <property type="evidence" value="ECO:0007669"/>
    <property type="project" value="TreeGrafter"/>
</dbReference>
<dbReference type="AlphaFoldDB" id="B9E3T8"/>
<dbReference type="Pfam" id="PF20903">
    <property type="entry name" value="SPL"/>
    <property type="match status" value="1"/>
</dbReference>
<dbReference type="Gene3D" id="3.40.50.12110">
    <property type="match status" value="1"/>
</dbReference>
<protein>
    <recommendedName>
        <fullName evidence="3">DNA repair photolyase</fullName>
    </recommendedName>
</protein>
<dbReference type="GO" id="GO:1904047">
    <property type="term" value="F:S-adenosyl-L-methionine binding"/>
    <property type="evidence" value="ECO:0007669"/>
    <property type="project" value="TreeGrafter"/>
</dbReference>
<dbReference type="HOGENOM" id="CLU_030330_0_0_9"/>
<evidence type="ECO:0008006" key="3">
    <source>
        <dbReference type="Google" id="ProtNLM"/>
    </source>
</evidence>
<dbReference type="Gene3D" id="3.80.30.30">
    <property type="match status" value="1"/>
</dbReference>
<sequence>MNLLLKFTVKLKLKGRCILKDLYGSLNLCSFSHIYVEEKALDNENTKYILSKFKNSSIIKIHHYKDVFSRHNQDFVLQKKSPKIILACKDGNLIYKGARVCESFGNDHFYYTSSMMNCVYNCEYCYLQGMYPSANIVIFVNLNDIFTELKCFLKKHPVYICISYDTDLLAFENITGFTRKWIEFSYLYPHLKIEVRTKSSNFKSIEDIAPRSNVILAWTLSPEEIIGKYEGNTPSLKSRLSSLKCAVSKGWKVRVCFDPLLYVPGWKEYYTRCVEDTFKVVSESNIEDVSIGVFRIAKDYFKKMEKINPNSILLSYPFKTIDGIYTYSEEHHKSMIDFMYNMVRNYVKKEKIFCT</sequence>
<organism evidence="1 2">
    <name type="scientific">Clostridium kluyveri (strain NBRC 12016)</name>
    <dbReference type="NCBI Taxonomy" id="583346"/>
    <lineage>
        <taxon>Bacteria</taxon>
        <taxon>Bacillati</taxon>
        <taxon>Bacillota</taxon>
        <taxon>Clostridia</taxon>
        <taxon>Eubacteriales</taxon>
        <taxon>Clostridiaceae</taxon>
        <taxon>Clostridium</taxon>
    </lineage>
</organism>
<dbReference type="GO" id="GO:0003913">
    <property type="term" value="F:DNA photolyase activity"/>
    <property type="evidence" value="ECO:0007669"/>
    <property type="project" value="TreeGrafter"/>
</dbReference>
<dbReference type="PANTHER" id="PTHR37822">
    <property type="entry name" value="SPORE PHOTOPRODUCT LYASE-RELATED"/>
    <property type="match status" value="1"/>
</dbReference>
<dbReference type="EMBL" id="AP009049">
    <property type="protein sequence ID" value="BAH07163.1"/>
    <property type="molecule type" value="Genomic_DNA"/>
</dbReference>
<accession>B9E3T8</accession>
<proteinExistence type="predicted"/>
<reference evidence="2" key="1">
    <citation type="submission" date="2005-09" db="EMBL/GenBank/DDBJ databases">
        <title>Complete genome sequence of Clostridium kluyveri and comparative genomics of Clostridia species.</title>
        <authorList>
            <person name="Inui M."/>
            <person name="Nonaka H."/>
            <person name="Shinoda Y."/>
            <person name="Ikenaga Y."/>
            <person name="Abe M."/>
            <person name="Naito K."/>
            <person name="Vertes A.A."/>
            <person name="Yukawa H."/>
        </authorList>
    </citation>
    <scope>NUCLEOTIDE SEQUENCE [LARGE SCALE GENOMIC DNA]</scope>
    <source>
        <strain evidence="2">NBRC 12016</strain>
    </source>
</reference>